<sequence length="63" mass="6968">MSWFEGRECSGGGDKKNWMGTTGLRVLNCATVSREGSAGRKETGLGRLNEVRETSVVSDRKRY</sequence>
<name>A0A5B7I9G2_PORTR</name>
<reference evidence="1 2" key="1">
    <citation type="submission" date="2019-05" db="EMBL/GenBank/DDBJ databases">
        <title>Another draft genome of Portunus trituberculatus and its Hox gene families provides insights of decapod evolution.</title>
        <authorList>
            <person name="Jeong J.-H."/>
            <person name="Song I."/>
            <person name="Kim S."/>
            <person name="Choi T."/>
            <person name="Kim D."/>
            <person name="Ryu S."/>
            <person name="Kim W."/>
        </authorList>
    </citation>
    <scope>NUCLEOTIDE SEQUENCE [LARGE SCALE GENOMIC DNA]</scope>
    <source>
        <tissue evidence="1">Muscle</tissue>
    </source>
</reference>
<dbReference type="EMBL" id="VSRR010046070">
    <property type="protein sequence ID" value="MPC77528.1"/>
    <property type="molecule type" value="Genomic_DNA"/>
</dbReference>
<comment type="caution">
    <text evidence="1">The sequence shown here is derived from an EMBL/GenBank/DDBJ whole genome shotgun (WGS) entry which is preliminary data.</text>
</comment>
<evidence type="ECO:0000313" key="2">
    <source>
        <dbReference type="Proteomes" id="UP000324222"/>
    </source>
</evidence>
<keyword evidence="2" id="KW-1185">Reference proteome</keyword>
<protein>
    <submittedName>
        <fullName evidence="1">Uncharacterized protein</fullName>
    </submittedName>
</protein>
<proteinExistence type="predicted"/>
<organism evidence="1 2">
    <name type="scientific">Portunus trituberculatus</name>
    <name type="common">Swimming crab</name>
    <name type="synonym">Neptunus trituberculatus</name>
    <dbReference type="NCBI Taxonomy" id="210409"/>
    <lineage>
        <taxon>Eukaryota</taxon>
        <taxon>Metazoa</taxon>
        <taxon>Ecdysozoa</taxon>
        <taxon>Arthropoda</taxon>
        <taxon>Crustacea</taxon>
        <taxon>Multicrustacea</taxon>
        <taxon>Malacostraca</taxon>
        <taxon>Eumalacostraca</taxon>
        <taxon>Eucarida</taxon>
        <taxon>Decapoda</taxon>
        <taxon>Pleocyemata</taxon>
        <taxon>Brachyura</taxon>
        <taxon>Eubrachyura</taxon>
        <taxon>Portunoidea</taxon>
        <taxon>Portunidae</taxon>
        <taxon>Portuninae</taxon>
        <taxon>Portunus</taxon>
    </lineage>
</organism>
<gene>
    <name evidence="1" type="ORF">E2C01_071985</name>
</gene>
<evidence type="ECO:0000313" key="1">
    <source>
        <dbReference type="EMBL" id="MPC77528.1"/>
    </source>
</evidence>
<dbReference type="Proteomes" id="UP000324222">
    <property type="component" value="Unassembled WGS sequence"/>
</dbReference>
<dbReference type="AlphaFoldDB" id="A0A5B7I9G2"/>
<accession>A0A5B7I9G2</accession>